<organism evidence="1 2">
    <name type="scientific">Alkalilimnicola ehrlichii</name>
    <dbReference type="NCBI Taxonomy" id="351052"/>
    <lineage>
        <taxon>Bacteria</taxon>
        <taxon>Pseudomonadati</taxon>
        <taxon>Pseudomonadota</taxon>
        <taxon>Gammaproteobacteria</taxon>
        <taxon>Chromatiales</taxon>
        <taxon>Ectothiorhodospiraceae</taxon>
        <taxon>Alkalilimnicola</taxon>
    </lineage>
</organism>
<reference evidence="2" key="1">
    <citation type="submission" date="2017-05" db="EMBL/GenBank/DDBJ databases">
        <authorList>
            <person name="Sharma S."/>
            <person name="Sidhu C."/>
            <person name="Pinnaka A.K."/>
        </authorList>
    </citation>
    <scope>NUCLEOTIDE SEQUENCE [LARGE SCALE GENOMIC DNA]</scope>
    <source>
        <strain evidence="2">AK93</strain>
    </source>
</reference>
<dbReference type="EMBL" id="NFZW01000026">
    <property type="protein sequence ID" value="RFA32688.1"/>
    <property type="molecule type" value="Genomic_DNA"/>
</dbReference>
<keyword evidence="2" id="KW-1185">Reference proteome</keyword>
<dbReference type="Proteomes" id="UP000256763">
    <property type="component" value="Unassembled WGS sequence"/>
</dbReference>
<name>A0A3E0WIT1_9GAMM</name>
<proteinExistence type="predicted"/>
<gene>
    <name evidence="1" type="ORF">CAL65_18970</name>
</gene>
<sequence length="67" mass="7896">MRCRPNHQEDGYQQQHRHLDVIERFRQFIGRDADLMGMSFAEIMVIGMHGKRGIAVDYRVPVQRVAK</sequence>
<protein>
    <submittedName>
        <fullName evidence="1">Uncharacterized protein</fullName>
    </submittedName>
</protein>
<accession>A0A3E0WIT1</accession>
<dbReference type="AlphaFoldDB" id="A0A3E0WIT1"/>
<comment type="caution">
    <text evidence="1">The sequence shown here is derived from an EMBL/GenBank/DDBJ whole genome shotgun (WGS) entry which is preliminary data.</text>
</comment>
<dbReference type="RefSeq" id="WP_116303717.1">
    <property type="nucleotide sequence ID" value="NZ_NFZV01000027.1"/>
</dbReference>
<evidence type="ECO:0000313" key="2">
    <source>
        <dbReference type="Proteomes" id="UP000256763"/>
    </source>
</evidence>
<evidence type="ECO:0000313" key="1">
    <source>
        <dbReference type="EMBL" id="RFA32688.1"/>
    </source>
</evidence>